<evidence type="ECO:0000313" key="3">
    <source>
        <dbReference type="Proteomes" id="UP001320154"/>
    </source>
</evidence>
<dbReference type="EMBL" id="JABFTQ010000007">
    <property type="protein sequence ID" value="MCE8047553.1"/>
    <property type="molecule type" value="Genomic_DNA"/>
</dbReference>
<evidence type="ECO:0000259" key="1">
    <source>
        <dbReference type="PROSITE" id="PS51819"/>
    </source>
</evidence>
<organism evidence="2 3">
    <name type="scientific">Billgrantia desiderata</name>
    <dbReference type="NCBI Taxonomy" id="52021"/>
    <lineage>
        <taxon>Bacteria</taxon>
        <taxon>Pseudomonadati</taxon>
        <taxon>Pseudomonadota</taxon>
        <taxon>Gammaproteobacteria</taxon>
        <taxon>Oceanospirillales</taxon>
        <taxon>Halomonadaceae</taxon>
        <taxon>Billgrantia</taxon>
    </lineage>
</organism>
<dbReference type="PROSITE" id="PS51819">
    <property type="entry name" value="VOC"/>
    <property type="match status" value="1"/>
</dbReference>
<proteinExistence type="predicted"/>
<dbReference type="Proteomes" id="UP001320154">
    <property type="component" value="Unassembled WGS sequence"/>
</dbReference>
<protein>
    <submittedName>
        <fullName evidence="2">VOC family protein</fullName>
    </submittedName>
</protein>
<keyword evidence="3" id="KW-1185">Reference proteome</keyword>
<dbReference type="InterPro" id="IPR037523">
    <property type="entry name" value="VOC_core"/>
</dbReference>
<evidence type="ECO:0000313" key="2">
    <source>
        <dbReference type="EMBL" id="MCE8047553.1"/>
    </source>
</evidence>
<dbReference type="InterPro" id="IPR041581">
    <property type="entry name" value="Glyoxalase_6"/>
</dbReference>
<accession>A0ABS9B5R9</accession>
<reference evidence="2 3" key="1">
    <citation type="journal article" date="2021" name="Front. Microbiol.">
        <title>Aerobic Denitrification and Heterotrophic Sulfur Oxidation in the Genus Halomonas Revealed by Six Novel Species Characterizations and Genome-Based Analysis.</title>
        <authorList>
            <person name="Wang L."/>
            <person name="Shao Z."/>
        </authorList>
    </citation>
    <scope>NUCLEOTIDE SEQUENCE [LARGE SCALE GENOMIC DNA]</scope>
    <source>
        <strain evidence="2 3">MCCC 1A05748</strain>
    </source>
</reference>
<name>A0ABS9B5R9_9GAMM</name>
<dbReference type="RefSeq" id="WP_086511485.1">
    <property type="nucleotide sequence ID" value="NZ_JABFTQ010000007.1"/>
</dbReference>
<gene>
    <name evidence="2" type="ORF">HOP60_12535</name>
</gene>
<dbReference type="InterPro" id="IPR029068">
    <property type="entry name" value="Glyas_Bleomycin-R_OHBP_Dase"/>
</dbReference>
<dbReference type="SUPFAM" id="SSF54593">
    <property type="entry name" value="Glyoxalase/Bleomycin resistance protein/Dihydroxybiphenyl dioxygenase"/>
    <property type="match status" value="1"/>
</dbReference>
<dbReference type="Pfam" id="PF18029">
    <property type="entry name" value="Glyoxalase_6"/>
    <property type="match status" value="1"/>
</dbReference>
<comment type="caution">
    <text evidence="2">The sequence shown here is derived from an EMBL/GenBank/DDBJ whole genome shotgun (WGS) entry which is preliminary data.</text>
</comment>
<feature type="domain" description="VOC" evidence="1">
    <location>
        <begin position="1"/>
        <end position="128"/>
    </location>
</feature>
<sequence length="139" mass="15089">MDFLINLDVDDLEGGIDFYVHAFGLEVGRRFGDDGVEMIGGPAPIYLLVKDSGSAAYAAGEPVPGAQRHYTRHWTPVHLDVVVNDIDAAVERAIAAGATQEQPIVTDRWGKLALMADPFGHGFCFVQFLNHGYDEISTA</sequence>
<dbReference type="Gene3D" id="3.10.180.10">
    <property type="entry name" value="2,3-Dihydroxybiphenyl 1,2-Dioxygenase, domain 1"/>
    <property type="match status" value="1"/>
</dbReference>